<feature type="region of interest" description="Disordered" evidence="13">
    <location>
        <begin position="1"/>
        <end position="37"/>
    </location>
</feature>
<evidence type="ECO:0000256" key="2">
    <source>
        <dbReference type="ARBA" id="ARBA00012543"/>
    </source>
</evidence>
<evidence type="ECO:0000313" key="16">
    <source>
        <dbReference type="Proteomes" id="UP000034112"/>
    </source>
</evidence>
<keyword evidence="9" id="KW-0325">Glycoprotein</keyword>
<dbReference type="Proteomes" id="UP000034112">
    <property type="component" value="Unassembled WGS sequence"/>
</dbReference>
<feature type="transmembrane region" description="Helical" evidence="12">
    <location>
        <begin position="479"/>
        <end position="500"/>
    </location>
</feature>
<comment type="catalytic activity">
    <reaction evidence="11">
        <text>[(1-&gt;4)-N-acetyl-beta-D-glucosaminyl](n) + UDP-N-acetyl-alpha-D-glucosamine = [(1-&gt;4)-N-acetyl-beta-D-glucosaminyl](n+1) + UDP + H(+)</text>
        <dbReference type="Rhea" id="RHEA:16637"/>
        <dbReference type="Rhea" id="RHEA-COMP:9593"/>
        <dbReference type="Rhea" id="RHEA-COMP:9595"/>
        <dbReference type="ChEBI" id="CHEBI:15378"/>
        <dbReference type="ChEBI" id="CHEBI:17029"/>
        <dbReference type="ChEBI" id="CHEBI:57705"/>
        <dbReference type="ChEBI" id="CHEBI:58223"/>
        <dbReference type="EC" id="2.4.1.16"/>
    </reaction>
    <physiologicalReaction direction="left-to-right" evidence="11">
        <dbReference type="Rhea" id="RHEA:16638"/>
    </physiologicalReaction>
</comment>
<feature type="transmembrane region" description="Helical" evidence="12">
    <location>
        <begin position="725"/>
        <end position="746"/>
    </location>
</feature>
<keyword evidence="5 12" id="KW-0808">Transferase</keyword>
<keyword evidence="10 12" id="KW-0961">Cell wall biogenesis/degradation</keyword>
<dbReference type="InterPro" id="IPR013616">
    <property type="entry name" value="Chitin_synth_N"/>
</dbReference>
<evidence type="ECO:0000256" key="6">
    <source>
        <dbReference type="ARBA" id="ARBA00022692"/>
    </source>
</evidence>
<dbReference type="GO" id="GO:0071555">
    <property type="term" value="P:cell wall organization"/>
    <property type="evidence" value="ECO:0007669"/>
    <property type="project" value="UniProtKB-KW"/>
</dbReference>
<reference evidence="16" key="1">
    <citation type="journal article" date="2015" name="Genome Announc.">
        <title>Draft whole-genome sequence of the biocontrol agent Trichoderma harzianum T6776.</title>
        <authorList>
            <person name="Baroncelli R."/>
            <person name="Piaggeschi G."/>
            <person name="Fiorini L."/>
            <person name="Bertolini E."/>
            <person name="Zapparata A."/>
            <person name="Pe M.E."/>
            <person name="Sarrocco S."/>
            <person name="Vannacci G."/>
        </authorList>
    </citation>
    <scope>NUCLEOTIDE SEQUENCE [LARGE SCALE GENOMIC DNA]</scope>
    <source>
        <strain evidence="16">T6776</strain>
    </source>
</reference>
<feature type="transmembrane region" description="Helical" evidence="12">
    <location>
        <begin position="512"/>
        <end position="533"/>
    </location>
</feature>
<keyword evidence="3 12" id="KW-1003">Cell membrane</keyword>
<keyword evidence="4 12" id="KW-0328">Glycosyltransferase</keyword>
<dbReference type="Pfam" id="PF01644">
    <property type="entry name" value="Chitin_synth_1"/>
    <property type="match status" value="1"/>
</dbReference>
<evidence type="ECO:0000256" key="5">
    <source>
        <dbReference type="ARBA" id="ARBA00022679"/>
    </source>
</evidence>
<evidence type="ECO:0000256" key="1">
    <source>
        <dbReference type="ARBA" id="ARBA00004651"/>
    </source>
</evidence>
<evidence type="ECO:0000256" key="10">
    <source>
        <dbReference type="ARBA" id="ARBA00023316"/>
    </source>
</evidence>
<dbReference type="EMBL" id="JOKZ01000060">
    <property type="protein sequence ID" value="KKP05070.1"/>
    <property type="molecule type" value="Genomic_DNA"/>
</dbReference>
<keyword evidence="8 12" id="KW-0472">Membrane</keyword>
<comment type="similarity">
    <text evidence="12">Belongs to the chitin synthase family.</text>
</comment>
<dbReference type="GO" id="GO:0030428">
    <property type="term" value="C:cell septum"/>
    <property type="evidence" value="ECO:0007669"/>
    <property type="project" value="TreeGrafter"/>
</dbReference>
<dbReference type="OMA" id="LCAFRYE"/>
<evidence type="ECO:0000256" key="8">
    <source>
        <dbReference type="ARBA" id="ARBA00023136"/>
    </source>
</evidence>
<dbReference type="PANTHER" id="PTHR22914">
    <property type="entry name" value="CHITIN SYNTHASE"/>
    <property type="match status" value="1"/>
</dbReference>
<feature type="transmembrane region" description="Helical" evidence="12">
    <location>
        <begin position="594"/>
        <end position="615"/>
    </location>
</feature>
<dbReference type="GO" id="GO:0005886">
    <property type="term" value="C:plasma membrane"/>
    <property type="evidence" value="ECO:0007669"/>
    <property type="project" value="UniProtKB-SubCell"/>
</dbReference>
<sequence>MSQQKPGYDALPQEDENDTEALTVQNPQGSGHHASKSSPILLEQHEISPGHFNHRTGARSRQQPTKTPFFLDKGNFVIDCPIPPSLRSSIESDDIEFTHTRYTAITCEPHEFIDEGFTLRQTLFASPRRTKIMINVYMYNEDDILFAETMKRVFNNVQYLCKQWGDQSWKNIVVCILSAGRYNIDPQTKALLSCMGIYQESIARRQVNGRDVVAHLYEHTTQTGLQIVRDKVYLTTKQYEYPIQILFCLQERNLTMIRSEKWAYRGFARVLDPVMCVPIQSDTRLGSIAIYQLWQALAAEPMCAAVCGRVRPDTSFWEIFQIVGSASKFEQHLQNCLTLPFESAFGFVPVSPAKLCAFRYEALLDDETGKSPLDSYFEANEPPDALSGATLHAARMRLASLRLVFFALITRPNSRWVIRHSTSAIATEYGIDSIGELLFMRRRPVNAYFLDTIYSITHYHEIFNSSHSIFRKVAFTIQLAFKSFELLFAWFALGNIFIYFKVLTTSVGSPGFWGTGGYVTGLVLDWLYVVSLITAFVSTLNKSWKMNLKIPTILFWIWLCITTYAFICYCLMLRKSLHEERLEKSSPGEIFGDPTTSLGIAFLFIYALWTMASLLNLDLWPIVTSSIQYLFLIPFLVNVSDVFAFCYTFNLRNVVADAEPVLELPKVETQNGKGRMDALNDERLEAQYEQQINIMKQRRFLLVQKMASPLQVAERPQNAARMFEALLVIAWTTSNSMLVFLVLSIADVRGLYLAEPRDVLKSKGMHYIAGVMWVLAGLTGVQVIGAVFNRVMTIGRGYRRHHEDEGNRDDS</sequence>
<feature type="transmembrane region" description="Helical" evidence="12">
    <location>
        <begin position="766"/>
        <end position="791"/>
    </location>
</feature>
<keyword evidence="7 12" id="KW-1133">Transmembrane helix</keyword>
<evidence type="ECO:0000259" key="14">
    <source>
        <dbReference type="Pfam" id="PF08407"/>
    </source>
</evidence>
<evidence type="ECO:0000256" key="13">
    <source>
        <dbReference type="SAM" id="MobiDB-lite"/>
    </source>
</evidence>
<evidence type="ECO:0000256" key="12">
    <source>
        <dbReference type="RuleBase" id="RU366040"/>
    </source>
</evidence>
<organism evidence="15 16">
    <name type="scientific">Trichoderma harzianum</name>
    <name type="common">Hypocrea lixii</name>
    <dbReference type="NCBI Taxonomy" id="5544"/>
    <lineage>
        <taxon>Eukaryota</taxon>
        <taxon>Fungi</taxon>
        <taxon>Dikarya</taxon>
        <taxon>Ascomycota</taxon>
        <taxon>Pezizomycotina</taxon>
        <taxon>Sordariomycetes</taxon>
        <taxon>Hypocreomycetidae</taxon>
        <taxon>Hypocreales</taxon>
        <taxon>Hypocreaceae</taxon>
        <taxon>Trichoderma</taxon>
    </lineage>
</organism>
<gene>
    <name evidence="15" type="ORF">THAR02_02857</name>
</gene>
<comment type="function">
    <text evidence="12">Polymerizes chitin, a structural polymer of the cell wall and septum, by transferring the sugar moiety of UDP-GlcNAc to the non-reducing end of the growing chitin polymer.</text>
</comment>
<dbReference type="OrthoDB" id="4881741at2759"/>
<dbReference type="GO" id="GO:0006031">
    <property type="term" value="P:chitin biosynthetic process"/>
    <property type="evidence" value="ECO:0007669"/>
    <property type="project" value="UniProtKB-UniRule"/>
</dbReference>
<comment type="subcellular location">
    <subcellularLocation>
        <location evidence="1 12">Cell membrane</location>
        <topology evidence="1 12">Multi-pass membrane protein</topology>
    </subcellularLocation>
</comment>
<accession>A0A0F9XKS2</accession>
<dbReference type="AlphaFoldDB" id="A0A0F9XKS2"/>
<feature type="compositionally biased region" description="Polar residues" evidence="13">
    <location>
        <begin position="20"/>
        <end position="29"/>
    </location>
</feature>
<comment type="caution">
    <text evidence="15">The sequence shown here is derived from an EMBL/GenBank/DDBJ whole genome shotgun (WGS) entry which is preliminary data.</text>
</comment>
<feature type="transmembrane region" description="Helical" evidence="12">
    <location>
        <begin position="553"/>
        <end position="573"/>
    </location>
</feature>
<keyword evidence="6 12" id="KW-0812">Transmembrane</keyword>
<dbReference type="EC" id="2.4.1.16" evidence="2 12"/>
<evidence type="ECO:0000256" key="3">
    <source>
        <dbReference type="ARBA" id="ARBA00022475"/>
    </source>
</evidence>
<dbReference type="PANTHER" id="PTHR22914:SF9">
    <property type="entry name" value="CHITIN SYNTHASE 1"/>
    <property type="match status" value="1"/>
</dbReference>
<name>A0A0F9XKS2_TRIHA</name>
<dbReference type="GO" id="GO:0004100">
    <property type="term" value="F:chitin synthase activity"/>
    <property type="evidence" value="ECO:0007669"/>
    <property type="project" value="UniProtKB-UniRule"/>
</dbReference>
<evidence type="ECO:0000256" key="11">
    <source>
        <dbReference type="ARBA" id="ARBA00049510"/>
    </source>
</evidence>
<feature type="transmembrane region" description="Helical" evidence="12">
    <location>
        <begin position="627"/>
        <end position="649"/>
    </location>
</feature>
<protein>
    <recommendedName>
        <fullName evidence="2 12">Chitin synthase</fullName>
        <ecNumber evidence="2 12">2.4.1.16</ecNumber>
    </recommendedName>
</protein>
<dbReference type="Pfam" id="PF08407">
    <property type="entry name" value="Chitin_synth_1N"/>
    <property type="match status" value="1"/>
</dbReference>
<dbReference type="InterPro" id="IPR004835">
    <property type="entry name" value="Chitin_synth"/>
</dbReference>
<feature type="domain" description="Chitin synthase N-terminal" evidence="14">
    <location>
        <begin position="69"/>
        <end position="130"/>
    </location>
</feature>
<evidence type="ECO:0000256" key="9">
    <source>
        <dbReference type="ARBA" id="ARBA00023180"/>
    </source>
</evidence>
<evidence type="ECO:0000313" key="15">
    <source>
        <dbReference type="EMBL" id="KKP05070.1"/>
    </source>
</evidence>
<evidence type="ECO:0000256" key="4">
    <source>
        <dbReference type="ARBA" id="ARBA00022676"/>
    </source>
</evidence>
<evidence type="ECO:0000256" key="7">
    <source>
        <dbReference type="ARBA" id="ARBA00022989"/>
    </source>
</evidence>
<proteinExistence type="inferred from homology"/>